<feature type="signal peptide" evidence="1">
    <location>
        <begin position="1"/>
        <end position="24"/>
    </location>
</feature>
<accession>A0A238YRK6</accession>
<feature type="chain" id="PRO_5012421314" description="Curlin associated repeat-containing protein" evidence="1">
    <location>
        <begin position="25"/>
        <end position="150"/>
    </location>
</feature>
<dbReference type="AlphaFoldDB" id="A0A238YRK6"/>
<evidence type="ECO:0000313" key="2">
    <source>
        <dbReference type="EMBL" id="SNR73916.1"/>
    </source>
</evidence>
<sequence>MKRAQNILFFLVLLLCLFSFNSSAQKLTDENTYLINQYFKSSIESTSVSHNFNKSDFNNELQANVVSLNQIGNSNEIDIKSKPNNSQQVIQKGNQNYYNFINYYNSNPSNFNIIQQGEANSLQIYGQNSIIENISIIQNSSFKTMIIKNY</sequence>
<keyword evidence="3" id="KW-1185">Reference proteome</keyword>
<evidence type="ECO:0008006" key="4">
    <source>
        <dbReference type="Google" id="ProtNLM"/>
    </source>
</evidence>
<name>A0A238YRK6_9FLAO</name>
<reference evidence="2 3" key="1">
    <citation type="submission" date="2017-06" db="EMBL/GenBank/DDBJ databases">
        <authorList>
            <person name="Kim H.J."/>
            <person name="Triplett B.A."/>
        </authorList>
    </citation>
    <scope>NUCLEOTIDE SEQUENCE [LARGE SCALE GENOMIC DNA]</scope>
    <source>
        <strain evidence="2 3">DSM 29150</strain>
    </source>
</reference>
<dbReference type="Proteomes" id="UP000198384">
    <property type="component" value="Unassembled WGS sequence"/>
</dbReference>
<dbReference type="EMBL" id="FZNT01000010">
    <property type="protein sequence ID" value="SNR73916.1"/>
    <property type="molecule type" value="Genomic_DNA"/>
</dbReference>
<proteinExistence type="predicted"/>
<keyword evidence="1" id="KW-0732">Signal</keyword>
<organism evidence="2 3">
    <name type="scientific">Lutibacter agarilyticus</name>
    <dbReference type="NCBI Taxonomy" id="1109740"/>
    <lineage>
        <taxon>Bacteria</taxon>
        <taxon>Pseudomonadati</taxon>
        <taxon>Bacteroidota</taxon>
        <taxon>Flavobacteriia</taxon>
        <taxon>Flavobacteriales</taxon>
        <taxon>Flavobacteriaceae</taxon>
        <taxon>Lutibacter</taxon>
    </lineage>
</organism>
<evidence type="ECO:0000256" key="1">
    <source>
        <dbReference type="SAM" id="SignalP"/>
    </source>
</evidence>
<dbReference type="OrthoDB" id="1190088at2"/>
<dbReference type="RefSeq" id="WP_089382698.1">
    <property type="nucleotide sequence ID" value="NZ_FZNT01000010.1"/>
</dbReference>
<evidence type="ECO:0000313" key="3">
    <source>
        <dbReference type="Proteomes" id="UP000198384"/>
    </source>
</evidence>
<protein>
    <recommendedName>
        <fullName evidence="4">Curlin associated repeat-containing protein</fullName>
    </recommendedName>
</protein>
<gene>
    <name evidence="2" type="ORF">SAMN06265371_110135</name>
</gene>